<accession>A0A834HSG9</accession>
<reference evidence="10" key="1">
    <citation type="submission" date="2020-08" db="EMBL/GenBank/DDBJ databases">
        <title>Genome sequencing and assembly of the red palm weevil Rhynchophorus ferrugineus.</title>
        <authorList>
            <person name="Dias G.B."/>
            <person name="Bergman C.M."/>
            <person name="Manee M."/>
        </authorList>
    </citation>
    <scope>NUCLEOTIDE SEQUENCE</scope>
    <source>
        <strain evidence="10">AA-2017</strain>
        <tissue evidence="10">Whole larva</tissue>
    </source>
</reference>
<keyword evidence="7" id="KW-0325">Glycoprotein</keyword>
<evidence type="ECO:0000259" key="9">
    <source>
        <dbReference type="Pfam" id="PF24576"/>
    </source>
</evidence>
<feature type="domain" description="Ionotropic receptor 75a N-terminal" evidence="9">
    <location>
        <begin position="52"/>
        <end position="179"/>
    </location>
</feature>
<sequence>MFSLMICGSENKIVLNRLEIKQITRYLNEKYILVSNSIIKPNASNPIPQICYKRVGVVLDGDCKGASHVLYQCGLDKNFDLKYHWLIFTSHSNYSVLFNGVNINIDVNIRVAYPALASLGIDAEFIIDDVYNPAFNRGGTLIKEVVGQYDGSKYQVKQQTNKFWDRRNLTGITFRTMTVFHEGNWNGTPEEYLESNEHKEKNTYSRFHGRLMSYCTKHYGYRLNISWLTDYGYKSINGVMVGLSGELQKGTIDFGLSALSARMDRVRAMTLGRHTWKLRSAFIFKNPKSKNSFELFIRPMTFKVWTVLVLSLLLAIFITRTCSTFDYSVNDTSWTVSCLSVIASLSQQGLLIVPRRTPARICVLSTLLLTTMVYLFYSGCLVSSLLNVPLLTVKTIQDLLDLDLKIALENVTLNKEYFKFADDDASKEMYRRWIHGRENSAYMNPTDGLELAKAGTLAFHVEIDKAYTFLRENCDDEEVCEFKEVQLFRPRNMYATYPKHSPFRDMIDVCLQRIAEAGVLEKEYQFWRATKPICVYRYHLNMGMAEFYPVLIFVPLGILMSLLILLIEIIIYRYNIRYLIFVN</sequence>
<dbReference type="PANTHER" id="PTHR42643:SF33">
    <property type="entry name" value="GLUTAMATE RECEPTOR 2-LIKE PROTEIN"/>
    <property type="match status" value="1"/>
</dbReference>
<gene>
    <name evidence="10" type="ORF">GWI33_019954</name>
</gene>
<proteinExistence type="predicted"/>
<evidence type="ECO:0000256" key="6">
    <source>
        <dbReference type="ARBA" id="ARBA00023170"/>
    </source>
</evidence>
<dbReference type="GO" id="GO:0005886">
    <property type="term" value="C:plasma membrane"/>
    <property type="evidence" value="ECO:0007669"/>
    <property type="project" value="UniProtKB-SubCell"/>
</dbReference>
<dbReference type="Pfam" id="PF24576">
    <property type="entry name" value="IR75A_N"/>
    <property type="match status" value="1"/>
</dbReference>
<organism evidence="10 11">
    <name type="scientific">Rhynchophorus ferrugineus</name>
    <name type="common">Red palm weevil</name>
    <name type="synonym">Curculio ferrugineus</name>
    <dbReference type="NCBI Taxonomy" id="354439"/>
    <lineage>
        <taxon>Eukaryota</taxon>
        <taxon>Metazoa</taxon>
        <taxon>Ecdysozoa</taxon>
        <taxon>Arthropoda</taxon>
        <taxon>Hexapoda</taxon>
        <taxon>Insecta</taxon>
        <taxon>Pterygota</taxon>
        <taxon>Neoptera</taxon>
        <taxon>Endopterygota</taxon>
        <taxon>Coleoptera</taxon>
        <taxon>Polyphaga</taxon>
        <taxon>Cucujiformia</taxon>
        <taxon>Curculionidae</taxon>
        <taxon>Dryophthorinae</taxon>
        <taxon>Rhynchophorus</taxon>
    </lineage>
</organism>
<comment type="subcellular location">
    <subcellularLocation>
        <location evidence="1">Cell membrane</location>
        <topology evidence="1">Multi-pass membrane protein</topology>
    </subcellularLocation>
</comment>
<protein>
    <recommendedName>
        <fullName evidence="9">Ionotropic receptor 75a N-terminal domain-containing protein</fullName>
    </recommendedName>
</protein>
<dbReference type="InterPro" id="IPR057074">
    <property type="entry name" value="IR75A_N"/>
</dbReference>
<feature type="transmembrane region" description="Helical" evidence="8">
    <location>
        <begin position="547"/>
        <end position="571"/>
    </location>
</feature>
<evidence type="ECO:0000256" key="8">
    <source>
        <dbReference type="SAM" id="Phobius"/>
    </source>
</evidence>
<dbReference type="EMBL" id="JAACXV010014506">
    <property type="protein sequence ID" value="KAF7266733.1"/>
    <property type="molecule type" value="Genomic_DNA"/>
</dbReference>
<dbReference type="PANTHER" id="PTHR42643">
    <property type="entry name" value="IONOTROPIC RECEPTOR 20A-RELATED"/>
    <property type="match status" value="1"/>
</dbReference>
<evidence type="ECO:0000256" key="2">
    <source>
        <dbReference type="ARBA" id="ARBA00022475"/>
    </source>
</evidence>
<feature type="transmembrane region" description="Helical" evidence="8">
    <location>
        <begin position="300"/>
        <end position="319"/>
    </location>
</feature>
<keyword evidence="11" id="KW-1185">Reference proteome</keyword>
<dbReference type="InterPro" id="IPR052192">
    <property type="entry name" value="Insect_Ionotropic_Sensory_Rcpt"/>
</dbReference>
<keyword evidence="3 8" id="KW-0812">Transmembrane</keyword>
<dbReference type="OrthoDB" id="413361at2759"/>
<evidence type="ECO:0000256" key="1">
    <source>
        <dbReference type="ARBA" id="ARBA00004651"/>
    </source>
</evidence>
<dbReference type="Proteomes" id="UP000625711">
    <property type="component" value="Unassembled WGS sequence"/>
</dbReference>
<feature type="transmembrane region" description="Helical" evidence="8">
    <location>
        <begin position="361"/>
        <end position="386"/>
    </location>
</feature>
<evidence type="ECO:0000313" key="11">
    <source>
        <dbReference type="Proteomes" id="UP000625711"/>
    </source>
</evidence>
<keyword evidence="5 8" id="KW-0472">Membrane</keyword>
<evidence type="ECO:0000256" key="7">
    <source>
        <dbReference type="ARBA" id="ARBA00023180"/>
    </source>
</evidence>
<evidence type="ECO:0000313" key="10">
    <source>
        <dbReference type="EMBL" id="KAF7266733.1"/>
    </source>
</evidence>
<dbReference type="Gene3D" id="3.40.190.10">
    <property type="entry name" value="Periplasmic binding protein-like II"/>
    <property type="match status" value="3"/>
</dbReference>
<keyword evidence="2" id="KW-1003">Cell membrane</keyword>
<comment type="caution">
    <text evidence="10">The sequence shown here is derived from an EMBL/GenBank/DDBJ whole genome shotgun (WGS) entry which is preliminary data.</text>
</comment>
<name>A0A834HSG9_RHYFE</name>
<keyword evidence="6" id="KW-0675">Receptor</keyword>
<keyword evidence="4 8" id="KW-1133">Transmembrane helix</keyword>
<dbReference type="AlphaFoldDB" id="A0A834HSG9"/>
<evidence type="ECO:0000256" key="3">
    <source>
        <dbReference type="ARBA" id="ARBA00022692"/>
    </source>
</evidence>
<evidence type="ECO:0000256" key="4">
    <source>
        <dbReference type="ARBA" id="ARBA00022989"/>
    </source>
</evidence>
<dbReference type="SUPFAM" id="SSF53850">
    <property type="entry name" value="Periplasmic binding protein-like II"/>
    <property type="match status" value="1"/>
</dbReference>
<evidence type="ECO:0000256" key="5">
    <source>
        <dbReference type="ARBA" id="ARBA00023136"/>
    </source>
</evidence>